<reference evidence="5 6" key="1">
    <citation type="submission" date="2020-08" db="EMBL/GenBank/DDBJ databases">
        <title>Genomic Encyclopedia of Type Strains, Phase IV (KMG-V): Genome sequencing to study the core and pangenomes of soil and plant-associated prokaryotes.</title>
        <authorList>
            <person name="Whitman W."/>
        </authorList>
    </citation>
    <scope>NUCLEOTIDE SEQUENCE [LARGE SCALE GENOMIC DNA]</scope>
    <source>
        <strain evidence="3 5">ANJLi2</strain>
        <strain evidence="4 6">MP601</strain>
    </source>
</reference>
<keyword evidence="2" id="KW-0624">Polysaccharide degradation</keyword>
<dbReference type="Pfam" id="PF01670">
    <property type="entry name" value="Glyco_hydro_12"/>
    <property type="match status" value="1"/>
</dbReference>
<evidence type="ECO:0000313" key="4">
    <source>
        <dbReference type="EMBL" id="MBB6131147.1"/>
    </source>
</evidence>
<dbReference type="SUPFAM" id="SSF49899">
    <property type="entry name" value="Concanavalin A-like lectins/glucanases"/>
    <property type="match status" value="1"/>
</dbReference>
<organism evidence="4 6">
    <name type="scientific">Mucilaginibacter lappiensis</name>
    <dbReference type="NCBI Taxonomy" id="354630"/>
    <lineage>
        <taxon>Bacteria</taxon>
        <taxon>Pseudomonadati</taxon>
        <taxon>Bacteroidota</taxon>
        <taxon>Sphingobacteriia</taxon>
        <taxon>Sphingobacteriales</taxon>
        <taxon>Sphingobacteriaceae</taxon>
        <taxon>Mucilaginibacter</taxon>
    </lineage>
</organism>
<dbReference type="EMBL" id="JACHCA010000020">
    <property type="protein sequence ID" value="MBB6131147.1"/>
    <property type="molecule type" value="Genomic_DNA"/>
</dbReference>
<dbReference type="InterPro" id="IPR013319">
    <property type="entry name" value="GH11/12"/>
</dbReference>
<dbReference type="PANTHER" id="PTHR34002:SF9">
    <property type="entry name" value="XYLOGLUCAN-SPECIFIC ENDO-BETA-1,4-GLUCANASE A"/>
    <property type="match status" value="1"/>
</dbReference>
<dbReference type="InterPro" id="IPR013320">
    <property type="entry name" value="ConA-like_dom_sf"/>
</dbReference>
<dbReference type="OrthoDB" id="8885070at2"/>
<evidence type="ECO:0000313" key="5">
    <source>
        <dbReference type="Proteomes" id="UP000541583"/>
    </source>
</evidence>
<evidence type="ECO:0000313" key="6">
    <source>
        <dbReference type="Proteomes" id="UP000548326"/>
    </source>
</evidence>
<comment type="similarity">
    <text evidence="1 2">Belongs to the glycosyl hydrolase 12 (cellulase H) family.</text>
</comment>
<name>A0A1N7G8Y3_9SPHI</name>
<gene>
    <name evidence="4" type="ORF">HDF22_005298</name>
    <name evidence="3" type="ORF">HDF23_005685</name>
</gene>
<evidence type="ECO:0000313" key="3">
    <source>
        <dbReference type="EMBL" id="MBB6112902.1"/>
    </source>
</evidence>
<dbReference type="PANTHER" id="PTHR34002">
    <property type="entry name" value="BLR1656 PROTEIN"/>
    <property type="match status" value="1"/>
</dbReference>
<dbReference type="RefSeq" id="WP_076378657.1">
    <property type="nucleotide sequence ID" value="NZ_FTMG01000024.1"/>
</dbReference>
<dbReference type="EMBL" id="JACHCB010000024">
    <property type="protein sequence ID" value="MBB6112902.1"/>
    <property type="molecule type" value="Genomic_DNA"/>
</dbReference>
<comment type="caution">
    <text evidence="4">The sequence shown here is derived from an EMBL/GenBank/DDBJ whole genome shotgun (WGS) entry which is preliminary data.</text>
</comment>
<keyword evidence="5" id="KW-1185">Reference proteome</keyword>
<accession>A0A1N7G8Y3</accession>
<dbReference type="Gene3D" id="2.60.120.180">
    <property type="match status" value="1"/>
</dbReference>
<dbReference type="AlphaFoldDB" id="A0A1N7G8Y3"/>
<dbReference type="InterPro" id="IPR002594">
    <property type="entry name" value="GH12"/>
</dbReference>
<protein>
    <submittedName>
        <fullName evidence="4">Uncharacterized protein</fullName>
    </submittedName>
</protein>
<sequence length="248" mass="26797">MKRILTIAVCAVLLSACKKEPQQPVKNSAAVEANWSSSDPWGSWSNGGYTFLNDIWGTGTPAPGPQTIWANSYSNWGVWAQHTGAGIKSYPHVGKVVNMNINSLSSCTSSFNVNNPSGGSYSTDYDIWLNNYAYEVMLWTYKSGAVGPIAGSYDANGGVPAYTNQTIGGHTWNVYNGPGSNNSQVFSFVRTSNTSSGTVDIKAILLWIQSKGWYNNPQLQDIQFGWEITNTDGVGKDFGCASFNISAQ</sequence>
<evidence type="ECO:0000256" key="2">
    <source>
        <dbReference type="RuleBase" id="RU361163"/>
    </source>
</evidence>
<dbReference type="STRING" id="354630.SAMN05421821_12422"/>
<dbReference type="PROSITE" id="PS51257">
    <property type="entry name" value="PROKAR_LIPOPROTEIN"/>
    <property type="match status" value="1"/>
</dbReference>
<evidence type="ECO:0000256" key="1">
    <source>
        <dbReference type="ARBA" id="ARBA00005519"/>
    </source>
</evidence>
<proteinExistence type="inferred from homology"/>
<keyword evidence="2" id="KW-0326">Glycosidase</keyword>
<keyword evidence="2" id="KW-0119">Carbohydrate metabolism</keyword>
<keyword evidence="2" id="KW-0378">Hydrolase</keyword>
<dbReference type="GO" id="GO:0000272">
    <property type="term" value="P:polysaccharide catabolic process"/>
    <property type="evidence" value="ECO:0007669"/>
    <property type="project" value="UniProtKB-KW"/>
</dbReference>
<dbReference type="Proteomes" id="UP000541583">
    <property type="component" value="Unassembled WGS sequence"/>
</dbReference>
<dbReference type="GO" id="GO:0008810">
    <property type="term" value="F:cellulase activity"/>
    <property type="evidence" value="ECO:0007669"/>
    <property type="project" value="InterPro"/>
</dbReference>
<dbReference type="Proteomes" id="UP000548326">
    <property type="component" value="Unassembled WGS sequence"/>
</dbReference>